<evidence type="ECO:0000256" key="1">
    <source>
        <dbReference type="SAM" id="MobiDB-lite"/>
    </source>
</evidence>
<proteinExistence type="predicted"/>
<dbReference type="AlphaFoldDB" id="A0AAI8Z3Z0"/>
<sequence length="241" mass="27742">MARLQGLPAPTQQPKGKKKRSRACFFDLPGELRNRIYRLALLRKSDVYLAIKTKKLISAGVGYEGYSIKALQVGAGMPPILYASERLNAECRRIYFEENYFTFQDSSLCTRGIEAFRKFLDRSINNVWRLGVHRRFYIGDLKTPFEVHFVAVITRPLNRILLCRPQNKKQPFPGIKSKMRGTDVEPCRCQVKRLAYDCHSGTRTNGLDLFDFIEKYVALVRSTAVNEYITICPKCDSVMRT</sequence>
<reference evidence="2" key="1">
    <citation type="submission" date="2023-11" db="EMBL/GenBank/DDBJ databases">
        <authorList>
            <person name="Alioto T."/>
            <person name="Alioto T."/>
            <person name="Gomez Garrido J."/>
        </authorList>
    </citation>
    <scope>NUCLEOTIDE SEQUENCE</scope>
</reference>
<dbReference type="EMBL" id="CAVMBE010000060">
    <property type="protein sequence ID" value="CAK4032235.1"/>
    <property type="molecule type" value="Genomic_DNA"/>
</dbReference>
<organism evidence="2 3">
    <name type="scientific">Lecanosticta acicola</name>
    <dbReference type="NCBI Taxonomy" id="111012"/>
    <lineage>
        <taxon>Eukaryota</taxon>
        <taxon>Fungi</taxon>
        <taxon>Dikarya</taxon>
        <taxon>Ascomycota</taxon>
        <taxon>Pezizomycotina</taxon>
        <taxon>Dothideomycetes</taxon>
        <taxon>Dothideomycetidae</taxon>
        <taxon>Mycosphaerellales</taxon>
        <taxon>Mycosphaerellaceae</taxon>
        <taxon>Lecanosticta</taxon>
    </lineage>
</organism>
<comment type="caution">
    <text evidence="2">The sequence shown here is derived from an EMBL/GenBank/DDBJ whole genome shotgun (WGS) entry which is preliminary data.</text>
</comment>
<evidence type="ECO:0000313" key="2">
    <source>
        <dbReference type="EMBL" id="CAK4032235.1"/>
    </source>
</evidence>
<accession>A0AAI8Z3Z0</accession>
<name>A0AAI8Z3Z0_9PEZI</name>
<protein>
    <submittedName>
        <fullName evidence="2">Uncharacterized protein</fullName>
    </submittedName>
</protein>
<keyword evidence="3" id="KW-1185">Reference proteome</keyword>
<dbReference type="Proteomes" id="UP001296104">
    <property type="component" value="Unassembled WGS sequence"/>
</dbReference>
<evidence type="ECO:0000313" key="3">
    <source>
        <dbReference type="Proteomes" id="UP001296104"/>
    </source>
</evidence>
<gene>
    <name evidence="2" type="ORF">LECACI_7A007393</name>
</gene>
<feature type="region of interest" description="Disordered" evidence="1">
    <location>
        <begin position="1"/>
        <end position="21"/>
    </location>
</feature>